<keyword evidence="4 7" id="KW-0812">Transmembrane</keyword>
<dbReference type="InterPro" id="IPR009262">
    <property type="entry name" value="SLC35_F1/F2/F6"/>
</dbReference>
<keyword evidence="3" id="KW-0813">Transport</keyword>
<dbReference type="InterPro" id="IPR037185">
    <property type="entry name" value="EmrE-like"/>
</dbReference>
<evidence type="ECO:0008006" key="10">
    <source>
        <dbReference type="Google" id="ProtNLM"/>
    </source>
</evidence>
<dbReference type="PANTHER" id="PTHR14233:SF20">
    <property type="entry name" value="OS09G0513200 PROTEIN"/>
    <property type="match status" value="1"/>
</dbReference>
<evidence type="ECO:0000256" key="1">
    <source>
        <dbReference type="ARBA" id="ARBA00004141"/>
    </source>
</evidence>
<name>A0ABC9FFF4_9POAL</name>
<feature type="transmembrane region" description="Helical" evidence="7">
    <location>
        <begin position="193"/>
        <end position="212"/>
    </location>
</feature>
<dbReference type="PANTHER" id="PTHR14233">
    <property type="entry name" value="DUF914-RELATED"/>
    <property type="match status" value="1"/>
</dbReference>
<evidence type="ECO:0000256" key="7">
    <source>
        <dbReference type="SAM" id="Phobius"/>
    </source>
</evidence>
<dbReference type="AlphaFoldDB" id="A0ABC9FFF4"/>
<comment type="subcellular location">
    <subcellularLocation>
        <location evidence="1">Membrane</location>
        <topology evidence="1">Multi-pass membrane protein</topology>
    </subcellularLocation>
</comment>
<dbReference type="GO" id="GO:0016020">
    <property type="term" value="C:membrane"/>
    <property type="evidence" value="ECO:0007669"/>
    <property type="project" value="UniProtKB-SubCell"/>
</dbReference>
<dbReference type="SUPFAM" id="SSF103481">
    <property type="entry name" value="Multidrug resistance efflux transporter EmrE"/>
    <property type="match status" value="1"/>
</dbReference>
<dbReference type="Proteomes" id="UP001497457">
    <property type="component" value="Chromosome 6rd"/>
</dbReference>
<accession>A0ABC9FFF4</accession>
<proteinExistence type="inferred from homology"/>
<keyword evidence="5 7" id="KW-1133">Transmembrane helix</keyword>
<sequence length="368" mass="41420">MAPPPRWLRREVFVGLALGQFVSLLITSTGFSSSELARRGVNAPTSQSLLNYILLALVYGGTLIYRRQHLTIKWYYYLLFGIIDVEANYIVVKAYQYTSLTSVMLLDCWSIPCVIVLTWLFLKTKYGLRKFIGVGVCVAGLVLVIFSDVHASDRAKGPNPLKGDLFVIGGSMLYAVSNVTEEYFVKKSNRVEVMAMLGVFGAIISGIQISILEQQELRSTHWNAGALFPFIGFALAMFLFYSTVPIILKICGATMLNLSLLTSDMWAVLIRIFAYHEKQTLLICRLIGCTSLLLPAQQSALSSTHTRAKRRLPKRTRRLQRLGMRRLQRGTAQHKFLVLEMMEQPPTRSFHQLLLPQGSMQLSTKQSL</sequence>
<keyword evidence="9" id="KW-1185">Reference proteome</keyword>
<dbReference type="InterPro" id="IPR052221">
    <property type="entry name" value="SLC35F_Transporter"/>
</dbReference>
<feature type="transmembrane region" description="Helical" evidence="7">
    <location>
        <begin position="49"/>
        <end position="65"/>
    </location>
</feature>
<feature type="transmembrane region" description="Helical" evidence="7">
    <location>
        <begin position="131"/>
        <end position="151"/>
    </location>
</feature>
<evidence type="ECO:0000256" key="4">
    <source>
        <dbReference type="ARBA" id="ARBA00022692"/>
    </source>
</evidence>
<reference evidence="8 9" key="2">
    <citation type="submission" date="2024-10" db="EMBL/GenBank/DDBJ databases">
        <authorList>
            <person name="Ryan C."/>
        </authorList>
    </citation>
    <scope>NUCLEOTIDE SEQUENCE [LARGE SCALE GENOMIC DNA]</scope>
</reference>
<dbReference type="Pfam" id="PF06027">
    <property type="entry name" value="SLC35F"/>
    <property type="match status" value="1"/>
</dbReference>
<evidence type="ECO:0000256" key="6">
    <source>
        <dbReference type="ARBA" id="ARBA00023136"/>
    </source>
</evidence>
<evidence type="ECO:0000256" key="2">
    <source>
        <dbReference type="ARBA" id="ARBA00007863"/>
    </source>
</evidence>
<comment type="similarity">
    <text evidence="2">Belongs to the SLC35F solute transporter family.</text>
</comment>
<evidence type="ECO:0000256" key="3">
    <source>
        <dbReference type="ARBA" id="ARBA00022448"/>
    </source>
</evidence>
<gene>
    <name evidence="8" type="ORF">URODEC1_LOCUS104567</name>
</gene>
<feature type="transmembrane region" description="Helical" evidence="7">
    <location>
        <begin position="12"/>
        <end position="29"/>
    </location>
</feature>
<evidence type="ECO:0000313" key="8">
    <source>
        <dbReference type="EMBL" id="CAL5073371.1"/>
    </source>
</evidence>
<organism evidence="8 9">
    <name type="scientific">Urochloa decumbens</name>
    <dbReference type="NCBI Taxonomy" id="240449"/>
    <lineage>
        <taxon>Eukaryota</taxon>
        <taxon>Viridiplantae</taxon>
        <taxon>Streptophyta</taxon>
        <taxon>Embryophyta</taxon>
        <taxon>Tracheophyta</taxon>
        <taxon>Spermatophyta</taxon>
        <taxon>Magnoliopsida</taxon>
        <taxon>Liliopsida</taxon>
        <taxon>Poales</taxon>
        <taxon>Poaceae</taxon>
        <taxon>PACMAD clade</taxon>
        <taxon>Panicoideae</taxon>
        <taxon>Panicodae</taxon>
        <taxon>Paniceae</taxon>
        <taxon>Melinidinae</taxon>
        <taxon>Urochloa</taxon>
    </lineage>
</organism>
<dbReference type="EMBL" id="OZ075116">
    <property type="protein sequence ID" value="CAL5073371.1"/>
    <property type="molecule type" value="Genomic_DNA"/>
</dbReference>
<feature type="transmembrane region" description="Helical" evidence="7">
    <location>
        <begin position="74"/>
        <end position="91"/>
    </location>
</feature>
<keyword evidence="6 7" id="KW-0472">Membrane</keyword>
<reference evidence="9" key="1">
    <citation type="submission" date="2024-06" db="EMBL/GenBank/DDBJ databases">
        <authorList>
            <person name="Ryan C."/>
        </authorList>
    </citation>
    <scope>NUCLEOTIDE SEQUENCE [LARGE SCALE GENOMIC DNA]</scope>
</reference>
<protein>
    <recommendedName>
        <fullName evidence="10">Solute carrier family 35 member F1</fullName>
    </recommendedName>
</protein>
<feature type="transmembrane region" description="Helical" evidence="7">
    <location>
        <begin position="224"/>
        <end position="248"/>
    </location>
</feature>
<evidence type="ECO:0000256" key="5">
    <source>
        <dbReference type="ARBA" id="ARBA00022989"/>
    </source>
</evidence>
<evidence type="ECO:0000313" key="9">
    <source>
        <dbReference type="Proteomes" id="UP001497457"/>
    </source>
</evidence>
<feature type="transmembrane region" description="Helical" evidence="7">
    <location>
        <begin position="103"/>
        <end position="122"/>
    </location>
</feature>